<name>A0ABV4A3U1_9BURK</name>
<accession>A0ABV4A3U1</accession>
<dbReference type="EMBL" id="JBFYGN010000046">
    <property type="protein sequence ID" value="MEX8195383.1"/>
    <property type="molecule type" value="Genomic_DNA"/>
</dbReference>
<protein>
    <submittedName>
        <fullName evidence="1">Uncharacterized protein</fullName>
    </submittedName>
</protein>
<dbReference type="RefSeq" id="WP_369340554.1">
    <property type="nucleotide sequence ID" value="NZ_JBFYGN010000046.1"/>
</dbReference>
<sequence>MRSLNLDSLLGQRHQDATFHDAELQSFHIDFESGSVNFQFMIPCGLFSGAEQEYHGGTLEFTGILFCFVQPMAFSSQANDKQALWITSNGPLPDARVELAIELPRDLPEDAFIHYFYSDTSNSFAVFAATHAVFRWQ</sequence>
<evidence type="ECO:0000313" key="1">
    <source>
        <dbReference type="EMBL" id="MEX8195383.1"/>
    </source>
</evidence>
<evidence type="ECO:0000313" key="2">
    <source>
        <dbReference type="Proteomes" id="UP001561046"/>
    </source>
</evidence>
<keyword evidence="2" id="KW-1185">Reference proteome</keyword>
<reference evidence="1 2" key="1">
    <citation type="journal article" date="2013" name="Int. J. Syst. Evol. Microbiol.">
        <title>Comamonas guangdongensis sp. nov., isolated from subterranean forest sediment, and emended description of the genus Comamonas.</title>
        <authorList>
            <person name="Zhang J."/>
            <person name="Wang Y."/>
            <person name="Zhou S."/>
            <person name="Wu C."/>
            <person name="He J."/>
            <person name="Li F."/>
        </authorList>
    </citation>
    <scope>NUCLEOTIDE SEQUENCE [LARGE SCALE GENOMIC DNA]</scope>
    <source>
        <strain evidence="1 2">CCTCC AB2011133</strain>
    </source>
</reference>
<organism evidence="1 2">
    <name type="scientific">Comamonas guangdongensis</name>
    <dbReference type="NCBI Taxonomy" id="510515"/>
    <lineage>
        <taxon>Bacteria</taxon>
        <taxon>Pseudomonadati</taxon>
        <taxon>Pseudomonadota</taxon>
        <taxon>Betaproteobacteria</taxon>
        <taxon>Burkholderiales</taxon>
        <taxon>Comamonadaceae</taxon>
        <taxon>Comamonas</taxon>
    </lineage>
</organism>
<gene>
    <name evidence="1" type="ORF">AB6724_21355</name>
</gene>
<comment type="caution">
    <text evidence="1">The sequence shown here is derived from an EMBL/GenBank/DDBJ whole genome shotgun (WGS) entry which is preliminary data.</text>
</comment>
<dbReference type="Proteomes" id="UP001561046">
    <property type="component" value="Unassembled WGS sequence"/>
</dbReference>
<proteinExistence type="predicted"/>